<keyword evidence="3" id="KW-0677">Repeat</keyword>
<evidence type="ECO:0000256" key="5">
    <source>
        <dbReference type="ARBA" id="ARBA00022984"/>
    </source>
</evidence>
<organism evidence="12 13">
    <name type="scientific">Adlercreutzia mucosicola</name>
    <dbReference type="NCBI Taxonomy" id="580026"/>
    <lineage>
        <taxon>Bacteria</taxon>
        <taxon>Bacillati</taxon>
        <taxon>Actinomycetota</taxon>
        <taxon>Coriobacteriia</taxon>
        <taxon>Eggerthellales</taxon>
        <taxon>Eggerthellaceae</taxon>
        <taxon>Adlercreutzia</taxon>
    </lineage>
</organism>
<dbReference type="InterPro" id="IPR006311">
    <property type="entry name" value="TAT_signal"/>
</dbReference>
<keyword evidence="13" id="KW-1185">Reference proteome</keyword>
<feature type="repeat" description="Cell wall-binding" evidence="7">
    <location>
        <begin position="209"/>
        <end position="228"/>
    </location>
</feature>
<dbReference type="AlphaFoldDB" id="A0A6N8JRP3"/>
<feature type="repeat" description="Cell wall-binding" evidence="7">
    <location>
        <begin position="269"/>
        <end position="288"/>
    </location>
</feature>
<feature type="active site" description="Proton donor/acceptor" evidence="8">
    <location>
        <position position="463"/>
    </location>
</feature>
<dbReference type="GO" id="GO:0005576">
    <property type="term" value="C:extracellular region"/>
    <property type="evidence" value="ECO:0007669"/>
    <property type="project" value="TreeGrafter"/>
</dbReference>
<feature type="signal peptide" evidence="10">
    <location>
        <begin position="1"/>
        <end position="30"/>
    </location>
</feature>
<dbReference type="PROSITE" id="PS51170">
    <property type="entry name" value="CW"/>
    <property type="match status" value="7"/>
</dbReference>
<dbReference type="CDD" id="cd16913">
    <property type="entry name" value="YkuD_like"/>
    <property type="match status" value="1"/>
</dbReference>
<comment type="pathway">
    <text evidence="1 8">Cell wall biogenesis; peptidoglycan biosynthesis.</text>
</comment>
<feature type="repeat" description="Cell wall-binding" evidence="7">
    <location>
        <begin position="249"/>
        <end position="268"/>
    </location>
</feature>
<feature type="repeat" description="Cell wall-binding" evidence="7">
    <location>
        <begin position="229"/>
        <end position="248"/>
    </location>
</feature>
<evidence type="ECO:0000256" key="8">
    <source>
        <dbReference type="PROSITE-ProRule" id="PRU01373"/>
    </source>
</evidence>
<dbReference type="EMBL" id="WSRR01000020">
    <property type="protein sequence ID" value="MVX61406.1"/>
    <property type="molecule type" value="Genomic_DNA"/>
</dbReference>
<dbReference type="PANTHER" id="PTHR30582:SF2">
    <property type="entry name" value="L,D-TRANSPEPTIDASE YCIB-RELATED"/>
    <property type="match status" value="1"/>
</dbReference>
<evidence type="ECO:0000256" key="3">
    <source>
        <dbReference type="ARBA" id="ARBA00022737"/>
    </source>
</evidence>
<dbReference type="SUPFAM" id="SSF69360">
    <property type="entry name" value="Cell wall binding repeat"/>
    <property type="match status" value="2"/>
</dbReference>
<gene>
    <name evidence="12" type="ORF">GKZ27_08055</name>
</gene>
<evidence type="ECO:0000259" key="11">
    <source>
        <dbReference type="PROSITE" id="PS52029"/>
    </source>
</evidence>
<feature type="repeat" description="Cell wall-binding" evidence="7">
    <location>
        <begin position="329"/>
        <end position="348"/>
    </location>
</feature>
<evidence type="ECO:0000313" key="12">
    <source>
        <dbReference type="EMBL" id="MVX61406.1"/>
    </source>
</evidence>
<dbReference type="UniPathway" id="UPA00219"/>
<evidence type="ECO:0000256" key="4">
    <source>
        <dbReference type="ARBA" id="ARBA00022960"/>
    </source>
</evidence>
<evidence type="ECO:0000256" key="2">
    <source>
        <dbReference type="ARBA" id="ARBA00022679"/>
    </source>
</evidence>
<evidence type="ECO:0000256" key="9">
    <source>
        <dbReference type="SAM" id="MobiDB-lite"/>
    </source>
</evidence>
<proteinExistence type="predicted"/>
<evidence type="ECO:0000256" key="7">
    <source>
        <dbReference type="PROSITE-ProRule" id="PRU00591"/>
    </source>
</evidence>
<dbReference type="OrthoDB" id="5242394at2"/>
<feature type="active site" description="Nucleophile" evidence="8">
    <location>
        <position position="489"/>
    </location>
</feature>
<evidence type="ECO:0000256" key="10">
    <source>
        <dbReference type="SAM" id="SignalP"/>
    </source>
</evidence>
<dbReference type="Gene3D" id="2.40.440.10">
    <property type="entry name" value="L,D-transpeptidase catalytic domain-like"/>
    <property type="match status" value="1"/>
</dbReference>
<dbReference type="Pfam" id="PF19127">
    <property type="entry name" value="Choline_bind_3"/>
    <property type="match status" value="2"/>
</dbReference>
<feature type="repeat" description="Cell wall-binding" evidence="7">
    <location>
        <begin position="289"/>
        <end position="308"/>
    </location>
</feature>
<dbReference type="PANTHER" id="PTHR30582">
    <property type="entry name" value="L,D-TRANSPEPTIDASE"/>
    <property type="match status" value="1"/>
</dbReference>
<keyword evidence="10" id="KW-0732">Signal</keyword>
<dbReference type="Gene3D" id="2.10.270.10">
    <property type="entry name" value="Cholin Binding"/>
    <property type="match status" value="4"/>
</dbReference>
<dbReference type="Gene3D" id="2.10.270.20">
    <property type="match status" value="1"/>
</dbReference>
<keyword evidence="2" id="KW-0808">Transferase</keyword>
<feature type="domain" description="L,D-TPase catalytic" evidence="11">
    <location>
        <begin position="391"/>
        <end position="513"/>
    </location>
</feature>
<feature type="compositionally biased region" description="Pro residues" evidence="9">
    <location>
        <begin position="69"/>
        <end position="98"/>
    </location>
</feature>
<dbReference type="InterPro" id="IPR038063">
    <property type="entry name" value="Transpep_catalytic_dom"/>
</dbReference>
<dbReference type="PROSITE" id="PS51318">
    <property type="entry name" value="TAT"/>
    <property type="match status" value="1"/>
</dbReference>
<comment type="caution">
    <text evidence="12">The sequence shown here is derived from an EMBL/GenBank/DDBJ whole genome shotgun (WGS) entry which is preliminary data.</text>
</comment>
<feature type="compositionally biased region" description="Low complexity" evidence="9">
    <location>
        <begin position="49"/>
        <end position="68"/>
    </location>
</feature>
<evidence type="ECO:0000256" key="1">
    <source>
        <dbReference type="ARBA" id="ARBA00004752"/>
    </source>
</evidence>
<dbReference type="RefSeq" id="WP_160346548.1">
    <property type="nucleotide sequence ID" value="NZ_WSRR01000020.1"/>
</dbReference>
<dbReference type="InterPro" id="IPR050979">
    <property type="entry name" value="LD-transpeptidase"/>
</dbReference>
<evidence type="ECO:0000256" key="6">
    <source>
        <dbReference type="ARBA" id="ARBA00023316"/>
    </source>
</evidence>
<feature type="region of interest" description="Disordered" evidence="9">
    <location>
        <begin position="39"/>
        <end position="107"/>
    </location>
</feature>
<protein>
    <submittedName>
        <fullName evidence="12">L,D-transpeptidase family protein</fullName>
    </submittedName>
</protein>
<dbReference type="GO" id="GO:0018104">
    <property type="term" value="P:peptidoglycan-protein cross-linking"/>
    <property type="evidence" value="ECO:0007669"/>
    <property type="project" value="TreeGrafter"/>
</dbReference>
<keyword evidence="4 8" id="KW-0133">Cell shape</keyword>
<sequence length="513" mass="55467">MEKRSLAGRAAAIALSALLAAGGVSASALAPTAEAWADTAPVVETPEDAVSPSEGAGGAAAPADGTAPEPNPEPTPDPGPAPEPEPEPVPSPEPTPKPEPLKAGWNKMADGTWRYGNADGSARTGWLKTGGSWYWLDPQREGIMATGFFRDSAGGLYYASGSGAMQSGGWKKIGGTWRYLAASGAVRTGWLKDKGSWYWLDPADNGKMATGWAEVGGKWYYLKGSGAMAIGWQKSGGKWYYLNGSGSMATGWKKVGGSWYYLRESGAMATGWLQLGDKWYYLKGSGAMATGWQKSGGKWYYLNGSGSMATGWKKVGGSWYYLRESGAMATGWLQLGDKWYYLKSSGAMATGTCSIGNKTHYFNGSGVWTGSDNTDELFTKWAQPESSATGWLVLVDTNRCKVGVFSGSKNNWKLQKLWDCAPGKSSTPTVKGRFTVQSKGYYFDSQNARCFYYTQFHGNYLFHSVLYYQNSTPSAIMDGRVGMPLSHGCVRLEVQNAKWIYDTIPRGTKVYIW</sequence>
<dbReference type="GO" id="GO:0016740">
    <property type="term" value="F:transferase activity"/>
    <property type="evidence" value="ECO:0007669"/>
    <property type="project" value="UniProtKB-KW"/>
</dbReference>
<dbReference type="GO" id="GO:0071972">
    <property type="term" value="F:peptidoglycan L,D-transpeptidase activity"/>
    <property type="evidence" value="ECO:0007669"/>
    <property type="project" value="TreeGrafter"/>
</dbReference>
<dbReference type="Pfam" id="PF01473">
    <property type="entry name" value="Choline_bind_1"/>
    <property type="match status" value="4"/>
</dbReference>
<keyword evidence="6 8" id="KW-0961">Cell wall biogenesis/degradation</keyword>
<dbReference type="GO" id="GO:0071555">
    <property type="term" value="P:cell wall organization"/>
    <property type="evidence" value="ECO:0007669"/>
    <property type="project" value="UniProtKB-UniRule"/>
</dbReference>
<dbReference type="PROSITE" id="PS52029">
    <property type="entry name" value="LD_TPASE"/>
    <property type="match status" value="1"/>
</dbReference>
<name>A0A6N8JRP3_9ACTN</name>
<dbReference type="InterPro" id="IPR018337">
    <property type="entry name" value="Cell_wall/Cho-bd_repeat"/>
</dbReference>
<evidence type="ECO:0000313" key="13">
    <source>
        <dbReference type="Proteomes" id="UP000463388"/>
    </source>
</evidence>
<reference evidence="12 13" key="1">
    <citation type="submission" date="2019-12" db="EMBL/GenBank/DDBJ databases">
        <title>Microbes associate with the intestines of laboratory mice.</title>
        <authorList>
            <person name="Navarre W."/>
            <person name="Wong E."/>
        </authorList>
    </citation>
    <scope>NUCLEOTIDE SEQUENCE [LARGE SCALE GENOMIC DNA]</scope>
    <source>
        <strain evidence="12 13">NM66_B29</strain>
    </source>
</reference>
<feature type="repeat" description="Cell wall-binding" evidence="7">
    <location>
        <begin position="309"/>
        <end position="328"/>
    </location>
</feature>
<accession>A0A6N8JRP3</accession>
<keyword evidence="5 8" id="KW-0573">Peptidoglycan synthesis</keyword>
<dbReference type="SUPFAM" id="SSF141523">
    <property type="entry name" value="L,D-transpeptidase catalytic domain-like"/>
    <property type="match status" value="1"/>
</dbReference>
<dbReference type="InterPro" id="IPR005490">
    <property type="entry name" value="LD_TPept_cat_dom"/>
</dbReference>
<dbReference type="Pfam" id="PF03734">
    <property type="entry name" value="YkuD"/>
    <property type="match status" value="1"/>
</dbReference>
<dbReference type="GO" id="GO:0008360">
    <property type="term" value="P:regulation of cell shape"/>
    <property type="evidence" value="ECO:0007669"/>
    <property type="project" value="UniProtKB-UniRule"/>
</dbReference>
<dbReference type="Proteomes" id="UP000463388">
    <property type="component" value="Unassembled WGS sequence"/>
</dbReference>
<feature type="chain" id="PRO_5039334166" evidence="10">
    <location>
        <begin position="31"/>
        <end position="513"/>
    </location>
</feature>